<evidence type="ECO:0000313" key="3">
    <source>
        <dbReference type="Proteomes" id="UP000663651"/>
    </source>
</evidence>
<sequence length="407" mass="43989">MKILLATPFPANPGASGGATAVFNLVKRLAQHHEVVYLTFAREEDVPQTATLAPHCKEVITVPFPGGEMISSREKMLYLLRRGYQNIISFLTLTPVFAVKCKSRVMGRVLRETIGKHNPDVVHLCFPQMAQYVALCGGVPAVMDTQDVAVVSAYRRVRMASSPVAKGYFFLQWLFWLRYETSHYPRFGKVLTLTGQDAAALRVFCPELDVYADAVGVDIPPMPETSGAGGKRIGFLASFGHGPNVDATLFFLREIFPRIREQVPGVEFLVAGKNPPAALLEAAGDRIRFVGFVDDVARFYAGVDVVVAPLRYGGGIKIKVLEALACGRPVVATSVGAEGIASPGDGALLVADEPGDFASCVCNLLKDTELAGSLGERGRDLVTRRFSWERVTADLGRIYAALAGGAR</sequence>
<dbReference type="Gene3D" id="3.40.50.2000">
    <property type="entry name" value="Glycogen Phosphorylase B"/>
    <property type="match status" value="2"/>
</dbReference>
<feature type="domain" description="Glycosyltransferase subfamily 4-like N-terminal" evidence="1">
    <location>
        <begin position="17"/>
        <end position="202"/>
    </location>
</feature>
<dbReference type="EMBL" id="CP071382">
    <property type="protein sequence ID" value="QSV46134.1"/>
    <property type="molecule type" value="Genomic_DNA"/>
</dbReference>
<dbReference type="Proteomes" id="UP000663651">
    <property type="component" value="Chromosome"/>
</dbReference>
<dbReference type="PANTHER" id="PTHR12526">
    <property type="entry name" value="GLYCOSYLTRANSFERASE"/>
    <property type="match status" value="1"/>
</dbReference>
<organism evidence="2 3">
    <name type="scientific">Geobacter benzoatilyticus</name>
    <dbReference type="NCBI Taxonomy" id="2815309"/>
    <lineage>
        <taxon>Bacteria</taxon>
        <taxon>Pseudomonadati</taxon>
        <taxon>Thermodesulfobacteriota</taxon>
        <taxon>Desulfuromonadia</taxon>
        <taxon>Geobacterales</taxon>
        <taxon>Geobacteraceae</taxon>
        <taxon>Geobacter</taxon>
    </lineage>
</organism>
<gene>
    <name evidence="2" type="ORF">JZM60_02275</name>
</gene>
<dbReference type="SUPFAM" id="SSF53756">
    <property type="entry name" value="UDP-Glycosyltransferase/glycogen phosphorylase"/>
    <property type="match status" value="1"/>
</dbReference>
<protein>
    <submittedName>
        <fullName evidence="2">Glycosyltransferase</fullName>
    </submittedName>
</protein>
<dbReference type="CDD" id="cd03801">
    <property type="entry name" value="GT4_PimA-like"/>
    <property type="match status" value="1"/>
</dbReference>
<dbReference type="InterPro" id="IPR028098">
    <property type="entry name" value="Glyco_trans_4-like_N"/>
</dbReference>
<dbReference type="Pfam" id="PF13579">
    <property type="entry name" value="Glyco_trans_4_4"/>
    <property type="match status" value="1"/>
</dbReference>
<keyword evidence="3" id="KW-1185">Reference proteome</keyword>
<evidence type="ECO:0000259" key="1">
    <source>
        <dbReference type="Pfam" id="PF13579"/>
    </source>
</evidence>
<dbReference type="RefSeq" id="WP_207163922.1">
    <property type="nucleotide sequence ID" value="NZ_CP071382.1"/>
</dbReference>
<name>A0ABX7Q3W4_9BACT</name>
<proteinExistence type="predicted"/>
<dbReference type="Pfam" id="PF13692">
    <property type="entry name" value="Glyco_trans_1_4"/>
    <property type="match status" value="1"/>
</dbReference>
<reference evidence="2 3" key="1">
    <citation type="submission" date="2021-03" db="EMBL/GenBank/DDBJ databases">
        <title>Geobacter metallireducens gen. nov. sp. nov., a microorganism capable of coupling the complete oxidation of organic compounds to the reduction of iron and other metals.</title>
        <authorList>
            <person name="Li Y."/>
        </authorList>
    </citation>
    <scope>NUCLEOTIDE SEQUENCE [LARGE SCALE GENOMIC DNA]</scope>
    <source>
        <strain evidence="2 3">Jerry-YX</strain>
    </source>
</reference>
<accession>A0ABX7Q3W4</accession>
<evidence type="ECO:0000313" key="2">
    <source>
        <dbReference type="EMBL" id="QSV46134.1"/>
    </source>
</evidence>